<dbReference type="Gene3D" id="3.30.70.100">
    <property type="match status" value="1"/>
</dbReference>
<dbReference type="InterPro" id="IPR027256">
    <property type="entry name" value="P-typ_ATPase_IB"/>
</dbReference>
<dbReference type="InterPro" id="IPR008250">
    <property type="entry name" value="ATPase_P-typ_transduc_dom_A_sf"/>
</dbReference>
<dbReference type="Gene3D" id="2.70.150.10">
    <property type="entry name" value="Calcium-transporting ATPase, cytoplasmic transduction domain A"/>
    <property type="match status" value="1"/>
</dbReference>
<evidence type="ECO:0000256" key="4">
    <source>
        <dbReference type="ARBA" id="ARBA00022723"/>
    </source>
</evidence>
<dbReference type="Gene3D" id="3.40.1110.10">
    <property type="entry name" value="Calcium-transporting ATPase, cytoplasmic domain N"/>
    <property type="match status" value="1"/>
</dbReference>
<dbReference type="Pfam" id="PF00403">
    <property type="entry name" value="HMA"/>
    <property type="match status" value="1"/>
</dbReference>
<dbReference type="NCBIfam" id="TIGR01494">
    <property type="entry name" value="ATPase_P-type"/>
    <property type="match status" value="1"/>
</dbReference>
<reference evidence="13" key="1">
    <citation type="journal article" date="2019" name="Int. J. Syst. Evol. Microbiol.">
        <title>The Global Catalogue of Microorganisms (GCM) 10K type strain sequencing project: providing services to taxonomists for standard genome sequencing and annotation.</title>
        <authorList>
            <consortium name="The Broad Institute Genomics Platform"/>
            <consortium name="The Broad Institute Genome Sequencing Center for Infectious Disease"/>
            <person name="Wu L."/>
            <person name="Ma J."/>
        </authorList>
    </citation>
    <scope>NUCLEOTIDE SEQUENCE [LARGE SCALE GENOMIC DNA]</scope>
    <source>
        <strain evidence="13">JCM 18423</strain>
    </source>
</reference>
<keyword evidence="5 10" id="KW-0547">Nucleotide-binding</keyword>
<dbReference type="SFLD" id="SFLDS00003">
    <property type="entry name" value="Haloacid_Dehalogenase"/>
    <property type="match status" value="1"/>
</dbReference>
<evidence type="ECO:0000256" key="1">
    <source>
        <dbReference type="ARBA" id="ARBA00004127"/>
    </source>
</evidence>
<dbReference type="Gene3D" id="3.40.50.1000">
    <property type="entry name" value="HAD superfamily/HAD-like"/>
    <property type="match status" value="1"/>
</dbReference>
<evidence type="ECO:0000256" key="10">
    <source>
        <dbReference type="RuleBase" id="RU362081"/>
    </source>
</evidence>
<keyword evidence="6 10" id="KW-0067">ATP-binding</keyword>
<evidence type="ECO:0000256" key="6">
    <source>
        <dbReference type="ARBA" id="ARBA00022840"/>
    </source>
</evidence>
<dbReference type="InterPro" id="IPR036163">
    <property type="entry name" value="HMA_dom_sf"/>
</dbReference>
<dbReference type="Pfam" id="PF00122">
    <property type="entry name" value="E1-E2_ATPase"/>
    <property type="match status" value="1"/>
</dbReference>
<dbReference type="PROSITE" id="PS50846">
    <property type="entry name" value="HMA_2"/>
    <property type="match status" value="1"/>
</dbReference>
<dbReference type="RefSeq" id="WP_345371558.1">
    <property type="nucleotide sequence ID" value="NZ_BAABKD010000011.1"/>
</dbReference>
<dbReference type="PANTHER" id="PTHR43520">
    <property type="entry name" value="ATP7, ISOFORM B"/>
    <property type="match status" value="1"/>
</dbReference>
<dbReference type="InterPro" id="IPR018303">
    <property type="entry name" value="ATPase_P-typ_P_site"/>
</dbReference>
<dbReference type="PROSITE" id="PS00154">
    <property type="entry name" value="ATPASE_E1_E2"/>
    <property type="match status" value="1"/>
</dbReference>
<dbReference type="CDD" id="cd02094">
    <property type="entry name" value="P-type_ATPase_Cu-like"/>
    <property type="match status" value="1"/>
</dbReference>
<dbReference type="InterPro" id="IPR017969">
    <property type="entry name" value="Heavy-metal-associated_CS"/>
</dbReference>
<dbReference type="InterPro" id="IPR023299">
    <property type="entry name" value="ATPase_P-typ_cyto_dom_N"/>
</dbReference>
<dbReference type="PRINTS" id="PR00943">
    <property type="entry name" value="CUATPASE"/>
</dbReference>
<keyword evidence="10" id="KW-1003">Cell membrane</keyword>
<evidence type="ECO:0000256" key="3">
    <source>
        <dbReference type="ARBA" id="ARBA00022692"/>
    </source>
</evidence>
<dbReference type="SUPFAM" id="SSF81665">
    <property type="entry name" value="Calcium ATPase, transmembrane domain M"/>
    <property type="match status" value="1"/>
</dbReference>
<protein>
    <submittedName>
        <fullName evidence="12">Heavy metal translocating P-type ATPase</fullName>
    </submittedName>
</protein>
<evidence type="ECO:0000256" key="5">
    <source>
        <dbReference type="ARBA" id="ARBA00022741"/>
    </source>
</evidence>
<dbReference type="InterPro" id="IPR044492">
    <property type="entry name" value="P_typ_ATPase_HD_dom"/>
</dbReference>
<proteinExistence type="inferred from homology"/>
<dbReference type="InterPro" id="IPR006121">
    <property type="entry name" value="HMA_dom"/>
</dbReference>
<feature type="domain" description="HMA" evidence="11">
    <location>
        <begin position="5"/>
        <end position="72"/>
    </location>
</feature>
<dbReference type="CDD" id="cd00371">
    <property type="entry name" value="HMA"/>
    <property type="match status" value="1"/>
</dbReference>
<evidence type="ECO:0000256" key="2">
    <source>
        <dbReference type="ARBA" id="ARBA00006024"/>
    </source>
</evidence>
<dbReference type="InterPro" id="IPR059000">
    <property type="entry name" value="ATPase_P-type_domA"/>
</dbReference>
<feature type="transmembrane region" description="Helical" evidence="10">
    <location>
        <begin position="383"/>
        <end position="404"/>
    </location>
</feature>
<evidence type="ECO:0000256" key="7">
    <source>
        <dbReference type="ARBA" id="ARBA00022967"/>
    </source>
</evidence>
<dbReference type="PROSITE" id="PS01047">
    <property type="entry name" value="HMA_1"/>
    <property type="match status" value="1"/>
</dbReference>
<dbReference type="Pfam" id="PF00702">
    <property type="entry name" value="Hydrolase"/>
    <property type="match status" value="1"/>
</dbReference>
<feature type="transmembrane region" description="Helical" evidence="10">
    <location>
        <begin position="727"/>
        <end position="745"/>
    </location>
</feature>
<dbReference type="PANTHER" id="PTHR43520:SF8">
    <property type="entry name" value="P-TYPE CU(+) TRANSPORTER"/>
    <property type="match status" value="1"/>
</dbReference>
<evidence type="ECO:0000313" key="13">
    <source>
        <dbReference type="Proteomes" id="UP001500227"/>
    </source>
</evidence>
<evidence type="ECO:0000256" key="8">
    <source>
        <dbReference type="ARBA" id="ARBA00022989"/>
    </source>
</evidence>
<dbReference type="SUPFAM" id="SSF56784">
    <property type="entry name" value="HAD-like"/>
    <property type="match status" value="1"/>
</dbReference>
<dbReference type="PRINTS" id="PR00119">
    <property type="entry name" value="CATATPASE"/>
</dbReference>
<sequence length="755" mass="80820">MTQQEGVQLAVHGMNCAACVRHVENALKAIEGVDQAFVNLATAKAYVTLAPHARVAHTTLIQAIQKKGFEAQLLNESNELNAPAENQKALAKEAQQKKQAFLLALILTLPVFISDMGSHLIAPFAHWLHQQISPYALGLMQASLATLVMVVPGRDFFLLGFNALWQRQPDMNSLVAVGAGSAWLYSMVALFAPFLLPAGANHLYFEAAAVVITLILLGKYLEARAKGQTGEAINQLLRLQSRFARVWRQEQWLDLPIDQIMIGDRILVRAGETIPLDGKILQGQSHVNEAMITGESMPVYKSTEDTVIGGTLNGNGPLEIHVTHLANQSTLATIIRMVESAQATKLPVQNHVDRITAWFVPTVLAIAGAVFIGWAIWGPGLNYAVVNAVAVLIVACPCAMGLAVPTSIMVATGRAAQLGVLFRQGDALQQLASVQLIAFDKTGTLTLAQPVVQDLFFNEGIDATQTLSHIASLQQHSEHPIATALVNAAQAKSLPLSAPSQFHTHTGLGVSAQVEQHHYYLGSAALMAQQGLQPSAAQKNQFEQLAEQGKTVIYVARDQDIIGVIAIMDAIRPEAAAAIQQLHQLGIKTAMITGDHILTAHHVANALSIDVVYAQTQPGDKAQIIKQLQANYGTVAFVGDGINDAPALAQADVGIAVGAGTDVAIESANVVLLNNDLGTTSAAVRLSQATLRNIKQNLFWAFAYNIALIPLAAGLLLWLTGHVFSPVYSALAMAFSSVFVVTNALRLKRLRVNPS</sequence>
<accession>A0ABP9MDU2</accession>
<comment type="caution">
    <text evidence="12">The sequence shown here is derived from an EMBL/GenBank/DDBJ whole genome shotgun (WGS) entry which is preliminary data.</text>
</comment>
<organism evidence="12 13">
    <name type="scientific">Paenalcaligenes hermetiae</name>
    <dbReference type="NCBI Taxonomy" id="1157987"/>
    <lineage>
        <taxon>Bacteria</taxon>
        <taxon>Pseudomonadati</taxon>
        <taxon>Pseudomonadota</taxon>
        <taxon>Betaproteobacteria</taxon>
        <taxon>Burkholderiales</taxon>
        <taxon>Alcaligenaceae</taxon>
        <taxon>Paenalcaligenes</taxon>
    </lineage>
</organism>
<dbReference type="InterPro" id="IPR023214">
    <property type="entry name" value="HAD_sf"/>
</dbReference>
<keyword evidence="3 10" id="KW-0812">Transmembrane</keyword>
<keyword evidence="13" id="KW-1185">Reference proteome</keyword>
<keyword evidence="7" id="KW-1278">Translocase</keyword>
<dbReference type="SUPFAM" id="SSF55008">
    <property type="entry name" value="HMA, heavy metal-associated domain"/>
    <property type="match status" value="1"/>
</dbReference>
<feature type="transmembrane region" description="Helical" evidence="10">
    <location>
        <begin position="698"/>
        <end position="721"/>
    </location>
</feature>
<name>A0ABP9MDU2_9BURK</name>
<dbReference type="EMBL" id="BAABKD010000011">
    <property type="protein sequence ID" value="GAA5092659.1"/>
    <property type="molecule type" value="Genomic_DNA"/>
</dbReference>
<comment type="similarity">
    <text evidence="2 10">Belongs to the cation transport ATPase (P-type) (TC 3.A.3) family. Type IB subfamily.</text>
</comment>
<evidence type="ECO:0000256" key="9">
    <source>
        <dbReference type="ARBA" id="ARBA00023136"/>
    </source>
</evidence>
<keyword evidence="8 10" id="KW-1133">Transmembrane helix</keyword>
<feature type="transmembrane region" description="Helical" evidence="10">
    <location>
        <begin position="100"/>
        <end position="122"/>
    </location>
</feature>
<dbReference type="InterPro" id="IPR036412">
    <property type="entry name" value="HAD-like_sf"/>
</dbReference>
<dbReference type="InterPro" id="IPR023298">
    <property type="entry name" value="ATPase_P-typ_TM_dom_sf"/>
</dbReference>
<dbReference type="NCBIfam" id="TIGR01511">
    <property type="entry name" value="ATPase-IB1_Cu"/>
    <property type="match status" value="1"/>
</dbReference>
<feature type="transmembrane region" description="Helical" evidence="10">
    <location>
        <begin position="174"/>
        <end position="196"/>
    </location>
</feature>
<dbReference type="SFLD" id="SFLDF00027">
    <property type="entry name" value="p-type_atpase"/>
    <property type="match status" value="1"/>
</dbReference>
<evidence type="ECO:0000259" key="11">
    <source>
        <dbReference type="PROSITE" id="PS50846"/>
    </source>
</evidence>
<comment type="subcellular location">
    <subcellularLocation>
        <location evidence="10">Cell membrane</location>
    </subcellularLocation>
    <subcellularLocation>
        <location evidence="1">Endomembrane system</location>
        <topology evidence="1">Multi-pass membrane protein</topology>
    </subcellularLocation>
</comment>
<dbReference type="Proteomes" id="UP001500227">
    <property type="component" value="Unassembled WGS sequence"/>
</dbReference>
<keyword evidence="9 10" id="KW-0472">Membrane</keyword>
<evidence type="ECO:0000313" key="12">
    <source>
        <dbReference type="EMBL" id="GAA5092659.1"/>
    </source>
</evidence>
<feature type="transmembrane region" description="Helical" evidence="10">
    <location>
        <begin position="202"/>
        <end position="221"/>
    </location>
</feature>
<feature type="transmembrane region" description="Helical" evidence="10">
    <location>
        <begin position="355"/>
        <end position="377"/>
    </location>
</feature>
<dbReference type="SUPFAM" id="SSF81653">
    <property type="entry name" value="Calcium ATPase, transduction domain A"/>
    <property type="match status" value="1"/>
</dbReference>
<dbReference type="NCBIfam" id="TIGR01525">
    <property type="entry name" value="ATPase-IB_hvy"/>
    <property type="match status" value="1"/>
</dbReference>
<dbReference type="InterPro" id="IPR001757">
    <property type="entry name" value="P_typ_ATPase"/>
</dbReference>
<dbReference type="SFLD" id="SFLDG00002">
    <property type="entry name" value="C1.7:_P-type_atpase_like"/>
    <property type="match status" value="1"/>
</dbReference>
<gene>
    <name evidence="12" type="ORF">GCM10023337_20290</name>
</gene>
<keyword evidence="4 10" id="KW-0479">Metal-binding</keyword>